<dbReference type="Pfam" id="PF01168">
    <property type="entry name" value="Ala_racemase_N"/>
    <property type="match status" value="1"/>
</dbReference>
<dbReference type="SMART" id="SM01005">
    <property type="entry name" value="Ala_racemase_C"/>
    <property type="match status" value="1"/>
</dbReference>
<dbReference type="Gene3D" id="2.40.37.10">
    <property type="entry name" value="Lyase, Ornithine Decarboxylase, Chain A, domain 1"/>
    <property type="match status" value="1"/>
</dbReference>
<accession>A0A926FC70</accession>
<feature type="modified residue" description="N6-(pyridoxal phosphate)lysine" evidence="5 6">
    <location>
        <position position="34"/>
    </location>
</feature>
<keyword evidence="4 5" id="KW-0413">Isomerase</keyword>
<dbReference type="EC" id="5.1.1.1" evidence="5"/>
<comment type="cofactor">
    <cofactor evidence="2 5 6">
        <name>pyridoxal 5'-phosphate</name>
        <dbReference type="ChEBI" id="CHEBI:597326"/>
    </cofactor>
</comment>
<comment type="function">
    <text evidence="5">Catalyzes the interconversion of L-alanine and D-alanine. May also act on other amino acids.</text>
</comment>
<dbReference type="RefSeq" id="WP_178348379.1">
    <property type="nucleotide sequence ID" value="NZ_JACRTE010000006.1"/>
</dbReference>
<evidence type="ECO:0000256" key="3">
    <source>
        <dbReference type="ARBA" id="ARBA00022898"/>
    </source>
</evidence>
<dbReference type="GO" id="GO:0030632">
    <property type="term" value="P:D-alanine biosynthetic process"/>
    <property type="evidence" value="ECO:0007669"/>
    <property type="project" value="UniProtKB-UniRule"/>
</dbReference>
<evidence type="ECO:0000256" key="1">
    <source>
        <dbReference type="ARBA" id="ARBA00000316"/>
    </source>
</evidence>
<dbReference type="InterPro" id="IPR009006">
    <property type="entry name" value="Ala_racemase/Decarboxylase_C"/>
</dbReference>
<dbReference type="GO" id="GO:0008784">
    <property type="term" value="F:alanine racemase activity"/>
    <property type="evidence" value="ECO:0007669"/>
    <property type="project" value="UniProtKB-UniRule"/>
</dbReference>
<dbReference type="NCBIfam" id="TIGR00492">
    <property type="entry name" value="alr"/>
    <property type="match status" value="1"/>
</dbReference>
<comment type="pathway">
    <text evidence="5">Amino-acid biosynthesis; D-alanine biosynthesis; D-alanine from L-alanine: step 1/1.</text>
</comment>
<dbReference type="PROSITE" id="PS00395">
    <property type="entry name" value="ALANINE_RACEMASE"/>
    <property type="match status" value="1"/>
</dbReference>
<dbReference type="InterPro" id="IPR001608">
    <property type="entry name" value="Ala_racemase_N"/>
</dbReference>
<dbReference type="SUPFAM" id="SSF50621">
    <property type="entry name" value="Alanine racemase C-terminal domain-like"/>
    <property type="match status" value="1"/>
</dbReference>
<dbReference type="FunFam" id="2.40.37.10:FF:000006">
    <property type="entry name" value="Alanine racemase"/>
    <property type="match status" value="1"/>
</dbReference>
<reference evidence="9" key="1">
    <citation type="submission" date="2020-08" db="EMBL/GenBank/DDBJ databases">
        <title>Genome public.</title>
        <authorList>
            <person name="Liu C."/>
            <person name="Sun Q."/>
        </authorList>
    </citation>
    <scope>NUCLEOTIDE SEQUENCE</scope>
    <source>
        <strain evidence="9">NSJ-50</strain>
    </source>
</reference>
<evidence type="ECO:0000259" key="8">
    <source>
        <dbReference type="SMART" id="SM01005"/>
    </source>
</evidence>
<evidence type="ECO:0000256" key="5">
    <source>
        <dbReference type="HAMAP-Rule" id="MF_01201"/>
    </source>
</evidence>
<dbReference type="EMBL" id="JACRTE010000006">
    <property type="protein sequence ID" value="MBC8596582.1"/>
    <property type="molecule type" value="Genomic_DNA"/>
</dbReference>
<proteinExistence type="inferred from homology"/>
<dbReference type="FunFam" id="3.20.20.10:FF:000002">
    <property type="entry name" value="Alanine racemase"/>
    <property type="match status" value="1"/>
</dbReference>
<dbReference type="GO" id="GO:0005829">
    <property type="term" value="C:cytosol"/>
    <property type="evidence" value="ECO:0007669"/>
    <property type="project" value="TreeGrafter"/>
</dbReference>
<feature type="binding site" evidence="5 7">
    <location>
        <position position="133"/>
    </location>
    <ligand>
        <name>substrate</name>
    </ligand>
</feature>
<comment type="similarity">
    <text evidence="5">Belongs to the alanine racemase family.</text>
</comment>
<evidence type="ECO:0000313" key="9">
    <source>
        <dbReference type="EMBL" id="MBC8596582.1"/>
    </source>
</evidence>
<feature type="active site" description="Proton acceptor; specific for L-alanine" evidence="5">
    <location>
        <position position="264"/>
    </location>
</feature>
<dbReference type="PRINTS" id="PR00992">
    <property type="entry name" value="ALARACEMASE"/>
</dbReference>
<dbReference type="PANTHER" id="PTHR30511">
    <property type="entry name" value="ALANINE RACEMASE"/>
    <property type="match status" value="1"/>
</dbReference>
<comment type="caution">
    <text evidence="9">The sequence shown here is derived from an EMBL/GenBank/DDBJ whole genome shotgun (WGS) entry which is preliminary data.</text>
</comment>
<evidence type="ECO:0000256" key="4">
    <source>
        <dbReference type="ARBA" id="ARBA00023235"/>
    </source>
</evidence>
<evidence type="ECO:0000256" key="6">
    <source>
        <dbReference type="PIRSR" id="PIRSR600821-50"/>
    </source>
</evidence>
<gene>
    <name evidence="9" type="ORF">H8706_06825</name>
</gene>
<dbReference type="Pfam" id="PF00842">
    <property type="entry name" value="Ala_racemase_C"/>
    <property type="match status" value="1"/>
</dbReference>
<organism evidence="9 10">
    <name type="scientific">Qingrenia yutianensis</name>
    <dbReference type="NCBI Taxonomy" id="2763676"/>
    <lineage>
        <taxon>Bacteria</taxon>
        <taxon>Bacillati</taxon>
        <taxon>Bacillota</taxon>
        <taxon>Clostridia</taxon>
        <taxon>Eubacteriales</taxon>
        <taxon>Oscillospiraceae</taxon>
        <taxon>Qingrenia</taxon>
    </lineage>
</organism>
<sequence>MRVWKEIKLDAVKNNVKNIRGLLKDGTRLLAVIKADAYGHGAVEVAKSLLFDGGADYFGVATYGEAEQLRRAGINTPVLILGAVFGDEYAELVKDNITLTVFDFDTAKKLSDTAKKLGKTAKIHIKIDTGMARIGFLPSEDAVEEIIKISKLDGIEIEGMFSHFAKADEADKMPTRVQFEKFMFIKNELLKRGIKIPICHICNSAGIIDFPEYHLDMVRSGIITYGYYPSDFVNKDALKLESAMSFKSRVVHIKTVEAGTSVSYGGTFTAKEKMKIATVSAGYADGYNRLLSNKADVIINGERCRVLGRVCMDQLMVDATHLKNINLGDEVILFGKSGNNTVTVEETAEIIGTINYEVLCSLSKRVPGVYIHGA</sequence>
<evidence type="ECO:0000313" key="10">
    <source>
        <dbReference type="Proteomes" id="UP000647416"/>
    </source>
</evidence>
<dbReference type="InterPro" id="IPR029066">
    <property type="entry name" value="PLP-binding_barrel"/>
</dbReference>
<keyword evidence="3 5" id="KW-0663">Pyridoxal phosphate</keyword>
<dbReference type="Gene3D" id="3.20.20.10">
    <property type="entry name" value="Alanine racemase"/>
    <property type="match status" value="1"/>
</dbReference>
<dbReference type="PANTHER" id="PTHR30511:SF0">
    <property type="entry name" value="ALANINE RACEMASE, CATABOLIC-RELATED"/>
    <property type="match status" value="1"/>
</dbReference>
<comment type="catalytic activity">
    <reaction evidence="1 5">
        <text>L-alanine = D-alanine</text>
        <dbReference type="Rhea" id="RHEA:20249"/>
        <dbReference type="ChEBI" id="CHEBI:57416"/>
        <dbReference type="ChEBI" id="CHEBI:57972"/>
        <dbReference type="EC" id="5.1.1.1"/>
    </reaction>
</comment>
<evidence type="ECO:0000256" key="7">
    <source>
        <dbReference type="PIRSR" id="PIRSR600821-52"/>
    </source>
</evidence>
<dbReference type="GO" id="GO:0030170">
    <property type="term" value="F:pyridoxal phosphate binding"/>
    <property type="evidence" value="ECO:0007669"/>
    <property type="project" value="UniProtKB-UniRule"/>
</dbReference>
<feature type="binding site" evidence="5 7">
    <location>
        <position position="312"/>
    </location>
    <ligand>
        <name>substrate</name>
    </ligand>
</feature>
<evidence type="ECO:0000256" key="2">
    <source>
        <dbReference type="ARBA" id="ARBA00001933"/>
    </source>
</evidence>
<dbReference type="InterPro" id="IPR020622">
    <property type="entry name" value="Ala_racemase_pyridoxalP-BS"/>
</dbReference>
<feature type="active site" description="Proton acceptor; specific for D-alanine" evidence="5">
    <location>
        <position position="34"/>
    </location>
</feature>
<name>A0A926FC70_9FIRM</name>
<dbReference type="GO" id="GO:0009252">
    <property type="term" value="P:peptidoglycan biosynthetic process"/>
    <property type="evidence" value="ECO:0007669"/>
    <property type="project" value="TreeGrafter"/>
</dbReference>
<dbReference type="HAMAP" id="MF_01201">
    <property type="entry name" value="Ala_racemase"/>
    <property type="match status" value="1"/>
</dbReference>
<protein>
    <recommendedName>
        <fullName evidence="5">Alanine racemase</fullName>
        <ecNumber evidence="5">5.1.1.1</ecNumber>
    </recommendedName>
</protein>
<dbReference type="InterPro" id="IPR011079">
    <property type="entry name" value="Ala_racemase_C"/>
</dbReference>
<dbReference type="AlphaFoldDB" id="A0A926FC70"/>
<keyword evidence="10" id="KW-1185">Reference proteome</keyword>
<dbReference type="InterPro" id="IPR000821">
    <property type="entry name" value="Ala_racemase"/>
</dbReference>
<dbReference type="SUPFAM" id="SSF51419">
    <property type="entry name" value="PLP-binding barrel"/>
    <property type="match status" value="1"/>
</dbReference>
<feature type="domain" description="Alanine racemase C-terminal" evidence="8">
    <location>
        <begin position="243"/>
        <end position="371"/>
    </location>
</feature>
<dbReference type="Proteomes" id="UP000647416">
    <property type="component" value="Unassembled WGS sequence"/>
</dbReference>
<dbReference type="CDD" id="cd00430">
    <property type="entry name" value="PLPDE_III_AR"/>
    <property type="match status" value="1"/>
</dbReference>